<evidence type="ECO:0000313" key="6">
    <source>
        <dbReference type="EMBL" id="KYH15092.1"/>
    </source>
</evidence>
<dbReference type="EMBL" id="LUGM01000002">
    <property type="protein sequence ID" value="KYH15092.1"/>
    <property type="molecule type" value="Genomic_DNA"/>
</dbReference>
<gene>
    <name evidence="6" type="ORF">A0131_09965</name>
</gene>
<reference evidence="6 7" key="1">
    <citation type="submission" date="2016-02" db="EMBL/GenBank/DDBJ databases">
        <title>Draft genome sequence of hydrocarbon degrading Staphylococcus saprophyticus Strain CNV2, isolated from crude-oil contaminated soil from Noonmati Oil Refinery, Guwahati, Assam, India.</title>
        <authorList>
            <person name="Mukherjee A."/>
            <person name="Chettri B."/>
            <person name="Langpoklakpam J."/>
            <person name="Singh A.K."/>
            <person name="Chattopadhyay D.J."/>
        </authorList>
    </citation>
    <scope>NUCLEOTIDE SEQUENCE [LARGE SCALE GENOMIC DNA]</scope>
    <source>
        <strain evidence="6 7">CNV2</strain>
    </source>
</reference>
<evidence type="ECO:0000259" key="5">
    <source>
        <dbReference type="PROSITE" id="PS51782"/>
    </source>
</evidence>
<accession>A0A151A6V2</accession>
<dbReference type="PROSITE" id="PS50911">
    <property type="entry name" value="CHAP"/>
    <property type="match status" value="1"/>
</dbReference>
<dbReference type="Pfam" id="PF01476">
    <property type="entry name" value="LysM"/>
    <property type="match status" value="2"/>
</dbReference>
<dbReference type="Proteomes" id="UP000075418">
    <property type="component" value="Unassembled WGS sequence"/>
</dbReference>
<dbReference type="InterPro" id="IPR038765">
    <property type="entry name" value="Papain-like_cys_pep_sf"/>
</dbReference>
<dbReference type="SMART" id="SM00257">
    <property type="entry name" value="LysM"/>
    <property type="match status" value="2"/>
</dbReference>
<evidence type="ECO:0000256" key="1">
    <source>
        <dbReference type="ARBA" id="ARBA00022729"/>
    </source>
</evidence>
<evidence type="ECO:0000313" key="7">
    <source>
        <dbReference type="Proteomes" id="UP000075418"/>
    </source>
</evidence>
<feature type="domain" description="Peptidase C51" evidence="4">
    <location>
        <begin position="187"/>
        <end position="308"/>
    </location>
</feature>
<dbReference type="RefSeq" id="WP_061855236.1">
    <property type="nucleotide sequence ID" value="NZ_LUGM01000002.1"/>
</dbReference>
<evidence type="ECO:0000256" key="3">
    <source>
        <dbReference type="ARBA" id="ARBA00023316"/>
    </source>
</evidence>
<dbReference type="PROSITE" id="PS51782">
    <property type="entry name" value="LYSM"/>
    <property type="match status" value="2"/>
</dbReference>
<dbReference type="Gene3D" id="3.90.1720.10">
    <property type="entry name" value="endopeptidase domain like (from Nostoc punctiforme)"/>
    <property type="match status" value="1"/>
</dbReference>
<dbReference type="Gene3D" id="3.10.350.10">
    <property type="entry name" value="LysM domain"/>
    <property type="match status" value="2"/>
</dbReference>
<dbReference type="SUPFAM" id="SSF54106">
    <property type="entry name" value="LysM domain"/>
    <property type="match status" value="1"/>
</dbReference>
<proteinExistence type="predicted"/>
<dbReference type="InterPro" id="IPR036779">
    <property type="entry name" value="LysM_dom_sf"/>
</dbReference>
<evidence type="ECO:0008006" key="8">
    <source>
        <dbReference type="Google" id="ProtNLM"/>
    </source>
</evidence>
<dbReference type="InterPro" id="IPR018392">
    <property type="entry name" value="LysM"/>
</dbReference>
<dbReference type="AlphaFoldDB" id="A0A151A6V2"/>
<evidence type="ECO:0000259" key="4">
    <source>
        <dbReference type="PROSITE" id="PS50911"/>
    </source>
</evidence>
<name>A0A151A6V2_9STAP</name>
<feature type="domain" description="LysM" evidence="5">
    <location>
        <begin position="76"/>
        <end position="119"/>
    </location>
</feature>
<dbReference type="InterPro" id="IPR007921">
    <property type="entry name" value="CHAP_dom"/>
</dbReference>
<organism evidence="6 7">
    <name type="scientific">Staphylococcus kloosii</name>
    <dbReference type="NCBI Taxonomy" id="29384"/>
    <lineage>
        <taxon>Bacteria</taxon>
        <taxon>Bacillati</taxon>
        <taxon>Bacillota</taxon>
        <taxon>Bacilli</taxon>
        <taxon>Bacillales</taxon>
        <taxon>Staphylococcaceae</taxon>
        <taxon>Staphylococcus</taxon>
    </lineage>
</organism>
<dbReference type="CDD" id="cd00118">
    <property type="entry name" value="LysM"/>
    <property type="match status" value="1"/>
</dbReference>
<feature type="domain" description="LysM" evidence="5">
    <location>
        <begin position="26"/>
        <end position="72"/>
    </location>
</feature>
<protein>
    <recommendedName>
        <fullName evidence="8">N-acetylmuramoyl-L-alanine amidase</fullName>
    </recommendedName>
</protein>
<keyword evidence="3" id="KW-0961">Cell wall biogenesis/degradation</keyword>
<dbReference type="GO" id="GO:0071555">
    <property type="term" value="P:cell wall organization"/>
    <property type="evidence" value="ECO:0007669"/>
    <property type="project" value="UniProtKB-KW"/>
</dbReference>
<sequence length="308" mass="34113">MKKTITSSIFSLSLIGLIDHTASASQSHQVAEEETQLSTLAEKYASTTSDIIKLNGLAENTTHVAKGTTLLLPDQDIVEVKTGDTLYKIGKKYQVSLEKIYKLNPNVTEMIHAGERIAITEKGSAHLSPFNSELRTAEQSTQHTTATATNNTSDFSNRYANSYTTQYTSNYNINTQTYNYDASQSSYYQQPSYNTRSTNFAGHNNYYDWGQCTYYAFDRRQQLGKSISTLWGNANNWASAAQSQGFTVNNQPAVGAVFQTTAGPFGHVGIVEKTNQDGSIVVSEMNWQGLGQKSYRTITNTGAYQYIH</sequence>
<evidence type="ECO:0000256" key="2">
    <source>
        <dbReference type="ARBA" id="ARBA00022801"/>
    </source>
</evidence>
<dbReference type="SUPFAM" id="SSF54001">
    <property type="entry name" value="Cysteine proteinases"/>
    <property type="match status" value="1"/>
</dbReference>
<dbReference type="Pfam" id="PF05257">
    <property type="entry name" value="CHAP"/>
    <property type="match status" value="1"/>
</dbReference>
<keyword evidence="2" id="KW-0378">Hydrolase</keyword>
<comment type="caution">
    <text evidence="6">The sequence shown here is derived from an EMBL/GenBank/DDBJ whole genome shotgun (WGS) entry which is preliminary data.</text>
</comment>
<dbReference type="GO" id="GO:0016787">
    <property type="term" value="F:hydrolase activity"/>
    <property type="evidence" value="ECO:0007669"/>
    <property type="project" value="UniProtKB-KW"/>
</dbReference>
<keyword evidence="1" id="KW-0732">Signal</keyword>